<gene>
    <name evidence="1" type="ORF">A2480_04165</name>
</gene>
<comment type="caution">
    <text evidence="1">The sequence shown here is derived from an EMBL/GenBank/DDBJ whole genome shotgun (WGS) entry which is preliminary data.</text>
</comment>
<dbReference type="EMBL" id="MGFG01000032">
    <property type="protein sequence ID" value="OGM00419.1"/>
    <property type="molecule type" value="Genomic_DNA"/>
</dbReference>
<proteinExistence type="predicted"/>
<dbReference type="Proteomes" id="UP000176988">
    <property type="component" value="Unassembled WGS sequence"/>
</dbReference>
<reference evidence="1 2" key="1">
    <citation type="journal article" date="2016" name="Nat. Commun.">
        <title>Thousands of microbial genomes shed light on interconnected biogeochemical processes in an aquifer system.</title>
        <authorList>
            <person name="Anantharaman K."/>
            <person name="Brown C.T."/>
            <person name="Hug L.A."/>
            <person name="Sharon I."/>
            <person name="Castelle C.J."/>
            <person name="Probst A.J."/>
            <person name="Thomas B.C."/>
            <person name="Singh A."/>
            <person name="Wilkins M.J."/>
            <person name="Karaoz U."/>
            <person name="Brodie E.L."/>
            <person name="Williams K.H."/>
            <person name="Hubbard S.S."/>
            <person name="Banfield J.F."/>
        </authorList>
    </citation>
    <scope>NUCLEOTIDE SEQUENCE [LARGE SCALE GENOMIC DNA]</scope>
</reference>
<dbReference type="AlphaFoldDB" id="A0A1F7WDF8"/>
<name>A0A1F7WDF8_9BACT</name>
<protein>
    <submittedName>
        <fullName evidence="1">Uncharacterized protein</fullName>
    </submittedName>
</protein>
<sequence>MISFLLSSEKEKNMRGKALGRTIELAKKMFGTDPCLAANLADLAGRHHAKWCQDQEEASLDEFNVPDPPWGLEESELLKLLSPDQIKKLQASLLA</sequence>
<evidence type="ECO:0000313" key="2">
    <source>
        <dbReference type="Proteomes" id="UP000176988"/>
    </source>
</evidence>
<accession>A0A1F7WDF8</accession>
<dbReference type="STRING" id="1802424.A2480_04165"/>
<evidence type="ECO:0000313" key="1">
    <source>
        <dbReference type="EMBL" id="OGM00419.1"/>
    </source>
</evidence>
<organism evidence="1 2">
    <name type="scientific">Candidatus Uhrbacteria bacterium RIFOXYC2_FULL_47_19</name>
    <dbReference type="NCBI Taxonomy" id="1802424"/>
    <lineage>
        <taxon>Bacteria</taxon>
        <taxon>Candidatus Uhriibacteriota</taxon>
    </lineage>
</organism>